<sequence length="225" mass="26013">MSVPSEYNVIGGFLGLGQDILLEVIRQISELRDLQQFLIINTKTFRLKDHMHFQQIIKSIINIDYIHQVPCLDDVSVNEDIFTNISNVNVSSILFEPIIDKGIVMVEILNLKKIRAIGIADNGWIYNINDYVKGNSQFDSGDHVKMELNMENDPHSLTFFVNDVEQPHYVVGIPPEVRIWIFLENIGESFKILKFQKLLNPVAQHGPGTQMWEWGKNWHQKKQQN</sequence>
<organism evidence="1 2">
    <name type="scientific">Streblomastix strix</name>
    <dbReference type="NCBI Taxonomy" id="222440"/>
    <lineage>
        <taxon>Eukaryota</taxon>
        <taxon>Metamonada</taxon>
        <taxon>Preaxostyla</taxon>
        <taxon>Oxymonadida</taxon>
        <taxon>Streblomastigidae</taxon>
        <taxon>Streblomastix</taxon>
    </lineage>
</organism>
<protein>
    <submittedName>
        <fullName evidence="1">Uncharacterized protein</fullName>
    </submittedName>
</protein>
<dbReference type="EMBL" id="SNRW01000425">
    <property type="protein sequence ID" value="KAA6401215.1"/>
    <property type="molecule type" value="Genomic_DNA"/>
</dbReference>
<evidence type="ECO:0000313" key="1">
    <source>
        <dbReference type="EMBL" id="KAA6401215.1"/>
    </source>
</evidence>
<comment type="caution">
    <text evidence="1">The sequence shown here is derived from an EMBL/GenBank/DDBJ whole genome shotgun (WGS) entry which is preliminary data.</text>
</comment>
<dbReference type="AlphaFoldDB" id="A0A5J4X3J1"/>
<reference evidence="1 2" key="1">
    <citation type="submission" date="2019-03" db="EMBL/GenBank/DDBJ databases">
        <title>Single cell metagenomics reveals metabolic interactions within the superorganism composed of flagellate Streblomastix strix and complex community of Bacteroidetes bacteria on its surface.</title>
        <authorList>
            <person name="Treitli S.C."/>
            <person name="Kolisko M."/>
            <person name="Husnik F."/>
            <person name="Keeling P."/>
            <person name="Hampl V."/>
        </authorList>
    </citation>
    <scope>NUCLEOTIDE SEQUENCE [LARGE SCALE GENOMIC DNA]</scope>
    <source>
        <strain evidence="1">ST1C</strain>
    </source>
</reference>
<name>A0A5J4X3J1_9EUKA</name>
<evidence type="ECO:0000313" key="2">
    <source>
        <dbReference type="Proteomes" id="UP000324800"/>
    </source>
</evidence>
<accession>A0A5J4X3J1</accession>
<dbReference type="Proteomes" id="UP000324800">
    <property type="component" value="Unassembled WGS sequence"/>
</dbReference>
<proteinExistence type="predicted"/>
<gene>
    <name evidence="1" type="ORF">EZS28_003259</name>
</gene>